<dbReference type="SUPFAM" id="SSF54211">
    <property type="entry name" value="Ribosomal protein S5 domain 2-like"/>
    <property type="match status" value="1"/>
</dbReference>
<name>A0ABU9E8H9_9BACT</name>
<dbReference type="EMBL" id="JBBHLI010000002">
    <property type="protein sequence ID" value="MEK9500377.1"/>
    <property type="molecule type" value="Genomic_DNA"/>
</dbReference>
<dbReference type="SUPFAM" id="SSF55060">
    <property type="entry name" value="GHMP Kinase, C-terminal domain"/>
    <property type="match status" value="1"/>
</dbReference>
<evidence type="ECO:0000256" key="6">
    <source>
        <dbReference type="ARBA" id="ARBA00022679"/>
    </source>
</evidence>
<dbReference type="Gene3D" id="3.30.230.10">
    <property type="match status" value="1"/>
</dbReference>
<comment type="catalytic activity">
    <reaction evidence="11 12">
        <text>L-homoserine + ATP = O-phospho-L-homoserine + ADP + H(+)</text>
        <dbReference type="Rhea" id="RHEA:13985"/>
        <dbReference type="ChEBI" id="CHEBI:15378"/>
        <dbReference type="ChEBI" id="CHEBI:30616"/>
        <dbReference type="ChEBI" id="CHEBI:57476"/>
        <dbReference type="ChEBI" id="CHEBI:57590"/>
        <dbReference type="ChEBI" id="CHEBI:456216"/>
        <dbReference type="EC" id="2.7.1.39"/>
    </reaction>
</comment>
<feature type="domain" description="GHMP kinase N-terminal" evidence="13">
    <location>
        <begin position="67"/>
        <end position="152"/>
    </location>
</feature>
<evidence type="ECO:0000256" key="7">
    <source>
        <dbReference type="ARBA" id="ARBA00022697"/>
    </source>
</evidence>
<dbReference type="InterPro" id="IPR006203">
    <property type="entry name" value="GHMP_knse_ATP-bd_CS"/>
</dbReference>
<accession>A0ABU9E8H9</accession>
<dbReference type="InterPro" id="IPR000870">
    <property type="entry name" value="Homoserine_kinase"/>
</dbReference>
<keyword evidence="8 12" id="KW-0547">Nucleotide-binding</keyword>
<reference evidence="15 16" key="1">
    <citation type="submission" date="2024-02" db="EMBL/GenBank/DDBJ databases">
        <title>A novel Gemmatimonadota bacterium.</title>
        <authorList>
            <person name="Du Z.-J."/>
            <person name="Ye Y.-Q."/>
        </authorList>
    </citation>
    <scope>NUCLEOTIDE SEQUENCE [LARGE SCALE GENOMIC DNA]</scope>
    <source>
        <strain evidence="15 16">DH-20</strain>
    </source>
</reference>
<evidence type="ECO:0000256" key="9">
    <source>
        <dbReference type="ARBA" id="ARBA00022777"/>
    </source>
</evidence>
<protein>
    <recommendedName>
        <fullName evidence="4 12">Homoserine kinase</fullName>
        <shortName evidence="12">HK</shortName>
        <shortName evidence="12">HSK</shortName>
        <ecNumber evidence="3 12">2.7.1.39</ecNumber>
    </recommendedName>
</protein>
<comment type="similarity">
    <text evidence="2 12">Belongs to the GHMP kinase family. Homoserine kinase subfamily.</text>
</comment>
<sequence length="316" mass="32454">MIAPSATLQLEVPASTSNLGPGYDVLGLALDRYLTVRWEPGDHPLRVELGGTLGRLDPDRDLVRASLEEALGEPALGVLDVRSTVPVARGLGSSAAARIAGRLLALAARGGAAIGERPGPARVEREVRESLLLQVARAEGHPDNAVPSVVGGFVAASLDDDTLRWTPLPLSPSVGMAFAAPGVEVRTDDARRALPASVTHADAVANGARLAQLLAGLARADGDQIAWGLHDRLHTAWRWPLVPEADAARGAALDAGAWGVALSGSGSGLLAFGPVARMDEVAEAMRTAFAPVSGSEPACGFAVRRALVGAAATRGD</sequence>
<dbReference type="Gene3D" id="3.30.70.890">
    <property type="entry name" value="GHMP kinase, C-terminal domain"/>
    <property type="match status" value="1"/>
</dbReference>
<dbReference type="InterPro" id="IPR014721">
    <property type="entry name" value="Ribsml_uS5_D2-typ_fold_subgr"/>
</dbReference>
<dbReference type="PROSITE" id="PS00627">
    <property type="entry name" value="GHMP_KINASES_ATP"/>
    <property type="match status" value="1"/>
</dbReference>
<dbReference type="Pfam" id="PF08544">
    <property type="entry name" value="GHMP_kinases_C"/>
    <property type="match status" value="1"/>
</dbReference>
<dbReference type="InterPro" id="IPR006204">
    <property type="entry name" value="GHMP_kinase_N_dom"/>
</dbReference>
<dbReference type="HAMAP" id="MF_00384">
    <property type="entry name" value="Homoser_kinase"/>
    <property type="match status" value="1"/>
</dbReference>
<evidence type="ECO:0000256" key="12">
    <source>
        <dbReference type="HAMAP-Rule" id="MF_00384"/>
    </source>
</evidence>
<evidence type="ECO:0000256" key="2">
    <source>
        <dbReference type="ARBA" id="ARBA00007370"/>
    </source>
</evidence>
<keyword evidence="7 12" id="KW-0791">Threonine biosynthesis</keyword>
<keyword evidence="5 12" id="KW-0028">Amino-acid biosynthesis</keyword>
<comment type="pathway">
    <text evidence="1 12">Amino-acid biosynthesis; L-threonine biosynthesis; L-threonine from L-aspartate: step 4/5.</text>
</comment>
<keyword evidence="9 12" id="KW-0418">Kinase</keyword>
<keyword evidence="16" id="KW-1185">Reference proteome</keyword>
<dbReference type="InterPro" id="IPR036554">
    <property type="entry name" value="GHMP_kinase_C_sf"/>
</dbReference>
<comment type="subcellular location">
    <subcellularLocation>
        <location evidence="12">Cytoplasm</location>
    </subcellularLocation>
</comment>
<keyword evidence="6 12" id="KW-0808">Transferase</keyword>
<evidence type="ECO:0000259" key="13">
    <source>
        <dbReference type="Pfam" id="PF00288"/>
    </source>
</evidence>
<evidence type="ECO:0000256" key="8">
    <source>
        <dbReference type="ARBA" id="ARBA00022741"/>
    </source>
</evidence>
<evidence type="ECO:0000256" key="4">
    <source>
        <dbReference type="ARBA" id="ARBA00017858"/>
    </source>
</evidence>
<dbReference type="RefSeq" id="WP_405275022.1">
    <property type="nucleotide sequence ID" value="NZ_CP144380.1"/>
</dbReference>
<dbReference type="GO" id="GO:0004413">
    <property type="term" value="F:homoserine kinase activity"/>
    <property type="evidence" value="ECO:0007669"/>
    <property type="project" value="UniProtKB-EC"/>
</dbReference>
<feature type="binding site" evidence="12">
    <location>
        <begin position="86"/>
        <end position="96"/>
    </location>
    <ligand>
        <name>ATP</name>
        <dbReference type="ChEBI" id="CHEBI:30616"/>
    </ligand>
</feature>
<dbReference type="InterPro" id="IPR020568">
    <property type="entry name" value="Ribosomal_Su5_D2-typ_SF"/>
</dbReference>
<dbReference type="Proteomes" id="UP001484239">
    <property type="component" value="Unassembled WGS sequence"/>
</dbReference>
<comment type="caution">
    <text evidence="15">The sequence shown here is derived from an EMBL/GenBank/DDBJ whole genome shotgun (WGS) entry which is preliminary data.</text>
</comment>
<evidence type="ECO:0000256" key="11">
    <source>
        <dbReference type="ARBA" id="ARBA00049375"/>
    </source>
</evidence>
<dbReference type="Pfam" id="PF00288">
    <property type="entry name" value="GHMP_kinases_N"/>
    <property type="match status" value="1"/>
</dbReference>
<dbReference type="InterPro" id="IPR013750">
    <property type="entry name" value="GHMP_kinase_C_dom"/>
</dbReference>
<comment type="function">
    <text evidence="12">Catalyzes the ATP-dependent phosphorylation of L-homoserine to L-homoserine phosphate.</text>
</comment>
<proteinExistence type="inferred from homology"/>
<evidence type="ECO:0000256" key="5">
    <source>
        <dbReference type="ARBA" id="ARBA00022605"/>
    </source>
</evidence>
<evidence type="ECO:0000259" key="14">
    <source>
        <dbReference type="Pfam" id="PF08544"/>
    </source>
</evidence>
<dbReference type="PIRSF" id="PIRSF000676">
    <property type="entry name" value="Homoser_kin"/>
    <property type="match status" value="1"/>
</dbReference>
<feature type="domain" description="GHMP kinase C-terminal" evidence="14">
    <location>
        <begin position="241"/>
        <end position="289"/>
    </location>
</feature>
<keyword evidence="10 12" id="KW-0067">ATP-binding</keyword>
<evidence type="ECO:0000313" key="16">
    <source>
        <dbReference type="Proteomes" id="UP001484239"/>
    </source>
</evidence>
<dbReference type="EC" id="2.7.1.39" evidence="3 12"/>
<gene>
    <name evidence="12" type="primary">thrB</name>
    <name evidence="15" type="ORF">WI372_05260</name>
</gene>
<dbReference type="PRINTS" id="PR00958">
    <property type="entry name" value="HOMSERKINASE"/>
</dbReference>
<dbReference type="PANTHER" id="PTHR20861:SF1">
    <property type="entry name" value="HOMOSERINE KINASE"/>
    <property type="match status" value="1"/>
</dbReference>
<evidence type="ECO:0000256" key="3">
    <source>
        <dbReference type="ARBA" id="ARBA00012078"/>
    </source>
</evidence>
<evidence type="ECO:0000313" key="15">
    <source>
        <dbReference type="EMBL" id="MEK9500377.1"/>
    </source>
</evidence>
<evidence type="ECO:0000256" key="10">
    <source>
        <dbReference type="ARBA" id="ARBA00022840"/>
    </source>
</evidence>
<keyword evidence="12" id="KW-0963">Cytoplasm</keyword>
<dbReference type="PANTHER" id="PTHR20861">
    <property type="entry name" value="HOMOSERINE/4-DIPHOSPHOCYTIDYL-2-C-METHYL-D-ERYTHRITOL KINASE"/>
    <property type="match status" value="1"/>
</dbReference>
<organism evidence="15 16">
    <name type="scientific">Gaopeijia maritima</name>
    <dbReference type="NCBI Taxonomy" id="3119007"/>
    <lineage>
        <taxon>Bacteria</taxon>
        <taxon>Pseudomonadati</taxon>
        <taxon>Gemmatimonadota</taxon>
        <taxon>Longimicrobiia</taxon>
        <taxon>Gaopeijiales</taxon>
        <taxon>Gaopeijiaceae</taxon>
        <taxon>Gaopeijia</taxon>
    </lineage>
</organism>
<evidence type="ECO:0000256" key="1">
    <source>
        <dbReference type="ARBA" id="ARBA00005015"/>
    </source>
</evidence>